<dbReference type="Gene3D" id="3.40.50.300">
    <property type="entry name" value="P-loop containing nucleotide triphosphate hydrolases"/>
    <property type="match status" value="1"/>
</dbReference>
<protein>
    <submittedName>
        <fullName evidence="3">TadA family conjugal transfer-associated ATPase</fullName>
    </submittedName>
</protein>
<keyword evidence="4" id="KW-1185">Reference proteome</keyword>
<gene>
    <name evidence="3" type="ORF">ABCQ75_12305</name>
</gene>
<dbReference type="InterPro" id="IPR022399">
    <property type="entry name" value="TadA-like_ATPase"/>
</dbReference>
<dbReference type="CDD" id="cd01130">
    <property type="entry name" value="VirB11-like_ATPase"/>
    <property type="match status" value="1"/>
</dbReference>
<organism evidence="3 4">
    <name type="scientific">Sinomonas halotolerans</name>
    <dbReference type="NCBI Taxonomy" id="1644133"/>
    <lineage>
        <taxon>Bacteria</taxon>
        <taxon>Bacillati</taxon>
        <taxon>Actinomycetota</taxon>
        <taxon>Actinomycetes</taxon>
        <taxon>Micrococcales</taxon>
        <taxon>Micrococcaceae</taxon>
        <taxon>Sinomonas</taxon>
    </lineage>
</organism>
<dbReference type="InterPro" id="IPR027417">
    <property type="entry name" value="P-loop_NTPase"/>
</dbReference>
<dbReference type="NCBIfam" id="TIGR03819">
    <property type="entry name" value="heli_sec_ATPase"/>
    <property type="match status" value="1"/>
</dbReference>
<dbReference type="InterPro" id="IPR050921">
    <property type="entry name" value="T4SS_GSP_E_ATPase"/>
</dbReference>
<comment type="similarity">
    <text evidence="1">Belongs to the GSP E family.</text>
</comment>
<feature type="domain" description="Bacterial type II secretion system protein E" evidence="2">
    <location>
        <begin position="60"/>
        <end position="335"/>
    </location>
</feature>
<dbReference type="SUPFAM" id="SSF52540">
    <property type="entry name" value="P-loop containing nucleoside triphosphate hydrolases"/>
    <property type="match status" value="1"/>
</dbReference>
<dbReference type="PANTHER" id="PTHR30486">
    <property type="entry name" value="TWITCHING MOTILITY PROTEIN PILT"/>
    <property type="match status" value="1"/>
</dbReference>
<sequence length="403" mass="41536">MRGQRRVDDGLLDEVRRAVLAEPGPVTAAGIAAAVRGTGRLLGTAGTLAAVELISAELRGLGPLQCVADDPEVTDIFVNSPDQVWIDRGRGLEASGIAFPTEDAVRALAVRLVAAGGRRLDDSSPCVDVRLSGGYRVHAVLPPVSTSGTLLSVRIRREHSVTLDELEASGALLADQRGVLEALVRQGRSFLVSGATGSGKTTLLTTLLSLVPDEQRVVLVEDAAELAPEHPHTVTLEARHGNVEGAGGVGLAELVRQALRMRPDWLVVGECRGAEVRELLSALNTGHSGAGTVHANTAGSVAARIAALGALAGMSPDATALQAATALEAVIHLERTPEGRKVAAIAVVGEQGGRLTVTDALVRAGAWAGAPERGRCRRGPGWPALARLLGLPSVDGPVPEAAS</sequence>
<evidence type="ECO:0000313" key="4">
    <source>
        <dbReference type="Proteomes" id="UP001422074"/>
    </source>
</evidence>
<reference evidence="3 4" key="1">
    <citation type="submission" date="2024-05" db="EMBL/GenBank/DDBJ databases">
        <title>Sinomonas sp. nov., isolated from a waste landfill.</title>
        <authorList>
            <person name="Zhao Y."/>
        </authorList>
    </citation>
    <scope>NUCLEOTIDE SEQUENCE [LARGE SCALE GENOMIC DNA]</scope>
    <source>
        <strain evidence="3 4">CCTCC AB2014300</strain>
    </source>
</reference>
<name>A0ABU9X4D9_9MICC</name>
<dbReference type="Pfam" id="PF00437">
    <property type="entry name" value="T2SSE"/>
    <property type="match status" value="1"/>
</dbReference>
<accession>A0ABU9X4D9</accession>
<dbReference type="Gene3D" id="3.30.450.380">
    <property type="match status" value="1"/>
</dbReference>
<dbReference type="PANTHER" id="PTHR30486:SF6">
    <property type="entry name" value="TYPE IV PILUS RETRACTATION ATPASE PILT"/>
    <property type="match status" value="1"/>
</dbReference>
<dbReference type="Proteomes" id="UP001422074">
    <property type="component" value="Unassembled WGS sequence"/>
</dbReference>
<proteinExistence type="inferred from homology"/>
<dbReference type="RefSeq" id="WP_345885663.1">
    <property type="nucleotide sequence ID" value="NZ_JBDFRB010000011.1"/>
</dbReference>
<dbReference type="EMBL" id="JBDFRB010000011">
    <property type="protein sequence ID" value="MEN2745310.1"/>
    <property type="molecule type" value="Genomic_DNA"/>
</dbReference>
<dbReference type="InterPro" id="IPR001482">
    <property type="entry name" value="T2SS/T4SS_dom"/>
</dbReference>
<evidence type="ECO:0000313" key="3">
    <source>
        <dbReference type="EMBL" id="MEN2745310.1"/>
    </source>
</evidence>
<comment type="caution">
    <text evidence="3">The sequence shown here is derived from an EMBL/GenBank/DDBJ whole genome shotgun (WGS) entry which is preliminary data.</text>
</comment>
<evidence type="ECO:0000256" key="1">
    <source>
        <dbReference type="ARBA" id="ARBA00006611"/>
    </source>
</evidence>
<evidence type="ECO:0000259" key="2">
    <source>
        <dbReference type="Pfam" id="PF00437"/>
    </source>
</evidence>